<feature type="region of interest" description="Disordered" evidence="1">
    <location>
        <begin position="34"/>
        <end position="64"/>
    </location>
</feature>
<dbReference type="PROSITE" id="PS51257">
    <property type="entry name" value="PROKAR_LIPOPROTEIN"/>
    <property type="match status" value="1"/>
</dbReference>
<feature type="signal peptide" evidence="2">
    <location>
        <begin position="1"/>
        <end position="24"/>
    </location>
</feature>
<gene>
    <name evidence="3" type="ORF">SAMN05216555_10982</name>
</gene>
<reference evidence="4" key="1">
    <citation type="submission" date="2016-10" db="EMBL/GenBank/DDBJ databases">
        <authorList>
            <person name="Varghese N."/>
            <person name="Submissions S."/>
        </authorList>
    </citation>
    <scope>NUCLEOTIDE SEQUENCE [LARGE SCALE GENOMIC DNA]</scope>
    <source>
        <strain evidence="4">CGMCC 1.10783</strain>
    </source>
</reference>
<accession>A0A1G8SP08</accession>
<evidence type="ECO:0000313" key="4">
    <source>
        <dbReference type="Proteomes" id="UP000182130"/>
    </source>
</evidence>
<dbReference type="OrthoDB" id="4950445at2"/>
<dbReference type="STRING" id="1045773.SAMN05216555_10982"/>
<keyword evidence="4" id="KW-1185">Reference proteome</keyword>
<feature type="compositionally biased region" description="Low complexity" evidence="1">
    <location>
        <begin position="39"/>
        <end position="49"/>
    </location>
</feature>
<protein>
    <recommendedName>
        <fullName evidence="5">Lipoprotein</fullName>
    </recommendedName>
</protein>
<dbReference type="AlphaFoldDB" id="A0A1G8SP08"/>
<sequence>MGGKMKIRSRLLLAAVLASTMALGACSFPVPTVQATQGSASPSSSSPEAEPSPDDTSTNGTGGLAGGFGSLNEACISVSATYWSISLLPMAGAMGGNPEDLKKLEDELAQLQGKVPDELKPHFEKLKAFMDSAGSDYSKHGTGEFEELSKPIQDWLDKNCK</sequence>
<dbReference type="Proteomes" id="UP000182130">
    <property type="component" value="Unassembled WGS sequence"/>
</dbReference>
<evidence type="ECO:0000256" key="1">
    <source>
        <dbReference type="SAM" id="MobiDB-lite"/>
    </source>
</evidence>
<feature type="chain" id="PRO_5039674254" description="Lipoprotein" evidence="2">
    <location>
        <begin position="25"/>
        <end position="161"/>
    </location>
</feature>
<name>A0A1G8SP08_9MICC</name>
<dbReference type="EMBL" id="FNEI01000009">
    <property type="protein sequence ID" value="SDJ30999.1"/>
    <property type="molecule type" value="Genomic_DNA"/>
</dbReference>
<evidence type="ECO:0000313" key="3">
    <source>
        <dbReference type="EMBL" id="SDJ30999.1"/>
    </source>
</evidence>
<proteinExistence type="predicted"/>
<evidence type="ECO:0008006" key="5">
    <source>
        <dbReference type="Google" id="ProtNLM"/>
    </source>
</evidence>
<organism evidence="3 4">
    <name type="scientific">Arthrobacter cupressi</name>
    <dbReference type="NCBI Taxonomy" id="1045773"/>
    <lineage>
        <taxon>Bacteria</taxon>
        <taxon>Bacillati</taxon>
        <taxon>Actinomycetota</taxon>
        <taxon>Actinomycetes</taxon>
        <taxon>Micrococcales</taxon>
        <taxon>Micrococcaceae</taxon>
        <taxon>Arthrobacter</taxon>
    </lineage>
</organism>
<evidence type="ECO:0000256" key="2">
    <source>
        <dbReference type="SAM" id="SignalP"/>
    </source>
</evidence>
<keyword evidence="2" id="KW-0732">Signal</keyword>